<comment type="subunit">
    <text evidence="4">Homodimer.</text>
</comment>
<comment type="similarity">
    <text evidence="1 4 7">Belongs to the tRNA pseudouridine synthase TruA family.</text>
</comment>
<keyword evidence="3 4" id="KW-0413">Isomerase</keyword>
<dbReference type="Proteomes" id="UP000283433">
    <property type="component" value="Unassembled WGS sequence"/>
</dbReference>
<dbReference type="NCBIfam" id="TIGR00071">
    <property type="entry name" value="hisT_truA"/>
    <property type="match status" value="1"/>
</dbReference>
<comment type="catalytic activity">
    <reaction evidence="4 7">
        <text>uridine(38/39/40) in tRNA = pseudouridine(38/39/40) in tRNA</text>
        <dbReference type="Rhea" id="RHEA:22376"/>
        <dbReference type="Rhea" id="RHEA-COMP:10085"/>
        <dbReference type="Rhea" id="RHEA-COMP:10087"/>
        <dbReference type="ChEBI" id="CHEBI:65314"/>
        <dbReference type="ChEBI" id="CHEBI:65315"/>
        <dbReference type="EC" id="5.4.99.12"/>
    </reaction>
</comment>
<comment type="caution">
    <text evidence="9">The sequence shown here is derived from an EMBL/GenBank/DDBJ whole genome shotgun (WGS) entry which is preliminary data.</text>
</comment>
<dbReference type="PANTHER" id="PTHR11142:SF0">
    <property type="entry name" value="TRNA PSEUDOURIDINE SYNTHASE-LIKE 1"/>
    <property type="match status" value="1"/>
</dbReference>
<dbReference type="AlphaFoldDB" id="A0A419SA30"/>
<evidence type="ECO:0000256" key="4">
    <source>
        <dbReference type="HAMAP-Rule" id="MF_00171"/>
    </source>
</evidence>
<evidence type="ECO:0000256" key="6">
    <source>
        <dbReference type="PIRSR" id="PIRSR001430-2"/>
    </source>
</evidence>
<evidence type="ECO:0000256" key="1">
    <source>
        <dbReference type="ARBA" id="ARBA00009375"/>
    </source>
</evidence>
<dbReference type="InterPro" id="IPR001406">
    <property type="entry name" value="PsdUridine_synth_TruA"/>
</dbReference>
<dbReference type="GO" id="GO:0003723">
    <property type="term" value="F:RNA binding"/>
    <property type="evidence" value="ECO:0007669"/>
    <property type="project" value="InterPro"/>
</dbReference>
<organism evidence="9 10">
    <name type="scientific">Pelobium manganitolerans</name>
    <dbReference type="NCBI Taxonomy" id="1842495"/>
    <lineage>
        <taxon>Bacteria</taxon>
        <taxon>Pseudomonadati</taxon>
        <taxon>Bacteroidota</taxon>
        <taxon>Sphingobacteriia</taxon>
        <taxon>Sphingobacteriales</taxon>
        <taxon>Sphingobacteriaceae</taxon>
        <taxon>Pelobium</taxon>
    </lineage>
</organism>
<feature type="active site" description="Nucleophile" evidence="4 5">
    <location>
        <position position="55"/>
    </location>
</feature>
<dbReference type="GO" id="GO:0160147">
    <property type="term" value="F:tRNA pseudouridine(38-40) synthase activity"/>
    <property type="evidence" value="ECO:0007669"/>
    <property type="project" value="UniProtKB-EC"/>
</dbReference>
<dbReference type="Gene3D" id="3.30.70.580">
    <property type="entry name" value="Pseudouridine synthase I, catalytic domain, N-terminal subdomain"/>
    <property type="match status" value="1"/>
</dbReference>
<comment type="function">
    <text evidence="4">Formation of pseudouridine at positions 38, 39 and 40 in the anticodon stem and loop of transfer RNAs.</text>
</comment>
<dbReference type="GO" id="GO:0031119">
    <property type="term" value="P:tRNA pseudouridine synthesis"/>
    <property type="evidence" value="ECO:0007669"/>
    <property type="project" value="UniProtKB-UniRule"/>
</dbReference>
<dbReference type="OrthoDB" id="9811823at2"/>
<proteinExistence type="inferred from homology"/>
<feature type="binding site" evidence="4 6">
    <location>
        <position position="115"/>
    </location>
    <ligand>
        <name>substrate</name>
    </ligand>
</feature>
<keyword evidence="2 4" id="KW-0819">tRNA processing</keyword>
<dbReference type="RefSeq" id="WP_120180692.1">
    <property type="nucleotide sequence ID" value="NZ_MBTA01000003.1"/>
</dbReference>
<dbReference type="FunFam" id="3.30.70.580:FF:000001">
    <property type="entry name" value="tRNA pseudouridine synthase A"/>
    <property type="match status" value="1"/>
</dbReference>
<evidence type="ECO:0000256" key="7">
    <source>
        <dbReference type="RuleBase" id="RU003792"/>
    </source>
</evidence>
<dbReference type="InterPro" id="IPR020097">
    <property type="entry name" value="PsdUridine_synth_TruA_a/b_dom"/>
</dbReference>
<dbReference type="InterPro" id="IPR020103">
    <property type="entry name" value="PsdUridine_synth_cat_dom_sf"/>
</dbReference>
<evidence type="ECO:0000313" key="10">
    <source>
        <dbReference type="Proteomes" id="UP000283433"/>
    </source>
</evidence>
<dbReference type="SUPFAM" id="SSF55120">
    <property type="entry name" value="Pseudouridine synthase"/>
    <property type="match status" value="1"/>
</dbReference>
<dbReference type="PANTHER" id="PTHR11142">
    <property type="entry name" value="PSEUDOURIDYLATE SYNTHASE"/>
    <property type="match status" value="1"/>
</dbReference>
<gene>
    <name evidence="4" type="primary">truA</name>
    <name evidence="9" type="ORF">BCY91_14310</name>
</gene>
<dbReference type="HAMAP" id="MF_00171">
    <property type="entry name" value="TruA"/>
    <property type="match status" value="1"/>
</dbReference>
<dbReference type="CDD" id="cd02570">
    <property type="entry name" value="PseudoU_synth_EcTruA"/>
    <property type="match status" value="1"/>
</dbReference>
<dbReference type="Pfam" id="PF01416">
    <property type="entry name" value="PseudoU_synth_1"/>
    <property type="match status" value="1"/>
</dbReference>
<accession>A0A419SA30</accession>
<dbReference type="EMBL" id="MBTA01000003">
    <property type="protein sequence ID" value="RKD19045.1"/>
    <property type="molecule type" value="Genomic_DNA"/>
</dbReference>
<sequence>MQHIKRFFLELAYNGTSFHGWQSQPNAVAVQEVLEQALQKVFRRKVETLGCGRTDTGVHASQFFAHFDLPADLNFLAEKFLKSVNALLPTSIAVYRVIPVHADAHARFDATQRSYEYHIHYQKNPFKHHLSWQITGGLNLEAMQDAASIIKNYNDFGAFCKANADNFTNICNIYRSEWEETADGLIYHISANRFLRNMVRAIVGTLVDVGRGKLGAKDMHGIIQSQNRSAAGASVPACGLFLTQIHYPYI</sequence>
<evidence type="ECO:0000256" key="5">
    <source>
        <dbReference type="PIRSR" id="PIRSR001430-1"/>
    </source>
</evidence>
<name>A0A419SA30_9SPHI</name>
<keyword evidence="10" id="KW-1185">Reference proteome</keyword>
<protein>
    <recommendedName>
        <fullName evidence="4">tRNA pseudouridine synthase A</fullName>
        <ecNumber evidence="4">5.4.99.12</ecNumber>
    </recommendedName>
    <alternativeName>
        <fullName evidence="4">tRNA pseudouridine(38-40) synthase</fullName>
    </alternativeName>
    <alternativeName>
        <fullName evidence="4">tRNA pseudouridylate synthase I</fullName>
    </alternativeName>
    <alternativeName>
        <fullName evidence="4">tRNA-uridine isomerase I</fullName>
    </alternativeName>
</protein>
<feature type="domain" description="Pseudouridine synthase I TruA alpha/beta" evidence="8">
    <location>
        <begin position="154"/>
        <end position="248"/>
    </location>
</feature>
<dbReference type="InterPro" id="IPR020094">
    <property type="entry name" value="TruA/RsuA/RluB/E/F_N"/>
</dbReference>
<dbReference type="Gene3D" id="3.30.70.660">
    <property type="entry name" value="Pseudouridine synthase I, catalytic domain, C-terminal subdomain"/>
    <property type="match status" value="1"/>
</dbReference>
<evidence type="ECO:0000256" key="3">
    <source>
        <dbReference type="ARBA" id="ARBA00023235"/>
    </source>
</evidence>
<evidence type="ECO:0000259" key="8">
    <source>
        <dbReference type="Pfam" id="PF01416"/>
    </source>
</evidence>
<evidence type="ECO:0000313" key="9">
    <source>
        <dbReference type="EMBL" id="RKD19045.1"/>
    </source>
</evidence>
<reference evidence="9 10" key="1">
    <citation type="submission" date="2016-07" db="EMBL/GenBank/DDBJ databases">
        <title>Genome of Pelobium manganitolerans.</title>
        <authorList>
            <person name="Wu S."/>
            <person name="Wang G."/>
        </authorList>
    </citation>
    <scope>NUCLEOTIDE SEQUENCE [LARGE SCALE GENOMIC DNA]</scope>
    <source>
        <strain evidence="9 10">YS-25</strain>
    </source>
</reference>
<evidence type="ECO:0000256" key="2">
    <source>
        <dbReference type="ARBA" id="ARBA00022694"/>
    </source>
</evidence>
<dbReference type="InterPro" id="IPR020095">
    <property type="entry name" value="PsdUridine_synth_TruA_C"/>
</dbReference>
<dbReference type="PIRSF" id="PIRSF001430">
    <property type="entry name" value="tRNA_psdUrid_synth"/>
    <property type="match status" value="1"/>
</dbReference>
<comment type="caution">
    <text evidence="4">Lacks conserved residue(s) required for the propagation of feature annotation.</text>
</comment>
<dbReference type="EC" id="5.4.99.12" evidence="4"/>